<feature type="domain" description="Cytochrome b561 bacterial/Ni-hydrogenase" evidence="14">
    <location>
        <begin position="6"/>
        <end position="183"/>
    </location>
</feature>
<evidence type="ECO:0000256" key="1">
    <source>
        <dbReference type="ARBA" id="ARBA00001970"/>
    </source>
</evidence>
<dbReference type="GO" id="GO:0005886">
    <property type="term" value="C:plasma membrane"/>
    <property type="evidence" value="ECO:0007669"/>
    <property type="project" value="UniProtKB-SubCell"/>
</dbReference>
<evidence type="ECO:0000256" key="4">
    <source>
        <dbReference type="ARBA" id="ARBA00022475"/>
    </source>
</evidence>
<evidence type="ECO:0000256" key="10">
    <source>
        <dbReference type="ARBA" id="ARBA00023004"/>
    </source>
</evidence>
<dbReference type="GO" id="GO:0009055">
    <property type="term" value="F:electron transfer activity"/>
    <property type="evidence" value="ECO:0007669"/>
    <property type="project" value="InterPro"/>
</dbReference>
<keyword evidence="8" id="KW-0249">Electron transport</keyword>
<comment type="similarity">
    <text evidence="12">Belongs to the cytochrome b561 family.</text>
</comment>
<dbReference type="SUPFAM" id="SSF81342">
    <property type="entry name" value="Transmembrane di-heme cytochromes"/>
    <property type="match status" value="1"/>
</dbReference>
<evidence type="ECO:0000256" key="3">
    <source>
        <dbReference type="ARBA" id="ARBA00022448"/>
    </source>
</evidence>
<keyword evidence="4" id="KW-1003">Cell membrane</keyword>
<dbReference type="RefSeq" id="WP_108176884.1">
    <property type="nucleotide sequence ID" value="NZ_JAIESU010000007.1"/>
</dbReference>
<organism evidence="15 16">
    <name type="scientific">Phreatobacter oligotrophus</name>
    <dbReference type="NCBI Taxonomy" id="1122261"/>
    <lineage>
        <taxon>Bacteria</taxon>
        <taxon>Pseudomonadati</taxon>
        <taxon>Pseudomonadota</taxon>
        <taxon>Alphaproteobacteria</taxon>
        <taxon>Hyphomicrobiales</taxon>
        <taxon>Phreatobacteraceae</taxon>
        <taxon>Phreatobacter</taxon>
    </lineage>
</organism>
<keyword evidence="6 13" id="KW-0812">Transmembrane</keyword>
<sequence>MAQSDVYSTPHRIVHWLTAALIIGLVPVGLFMASIPYPPNPGANPALKDSLYEWHKSFGLIVLLLAIARVALKVSQGTPPPEASLTRFQRAASAAVHHLLYLLIFLVPFTGWLPTSMCYGPVNLFWTIDVTLPFRGAEATCTAIYKVHLGGALLMSALVLVHIGAALMHLVVIKDGVFRRMWG</sequence>
<dbReference type="AlphaFoldDB" id="A0A2T4Z5E1"/>
<dbReference type="PANTHER" id="PTHR30529">
    <property type="entry name" value="CYTOCHROME B561"/>
    <property type="match status" value="1"/>
</dbReference>
<dbReference type="InterPro" id="IPR016174">
    <property type="entry name" value="Di-haem_cyt_TM"/>
</dbReference>
<evidence type="ECO:0000313" key="15">
    <source>
        <dbReference type="EMBL" id="PTM57114.1"/>
    </source>
</evidence>
<evidence type="ECO:0000256" key="12">
    <source>
        <dbReference type="ARBA" id="ARBA00037975"/>
    </source>
</evidence>
<keyword evidence="5" id="KW-0349">Heme</keyword>
<feature type="transmembrane region" description="Helical" evidence="13">
    <location>
        <begin position="54"/>
        <end position="72"/>
    </location>
</feature>
<dbReference type="Gene3D" id="1.20.950.20">
    <property type="entry name" value="Transmembrane di-heme cytochromes, Chain C"/>
    <property type="match status" value="1"/>
</dbReference>
<proteinExistence type="inferred from homology"/>
<dbReference type="InterPro" id="IPR052168">
    <property type="entry name" value="Cytochrome_b561_oxidase"/>
</dbReference>
<keyword evidence="16" id="KW-1185">Reference proteome</keyword>
<comment type="cofactor">
    <cofactor evidence="1">
        <name>heme b</name>
        <dbReference type="ChEBI" id="CHEBI:60344"/>
    </cofactor>
</comment>
<evidence type="ECO:0000256" key="5">
    <source>
        <dbReference type="ARBA" id="ARBA00022617"/>
    </source>
</evidence>
<dbReference type="EMBL" id="PZZL01000004">
    <property type="protein sequence ID" value="PTM57114.1"/>
    <property type="molecule type" value="Genomic_DNA"/>
</dbReference>
<accession>A0A2T4Z5E1</accession>
<keyword evidence="9 13" id="KW-1133">Transmembrane helix</keyword>
<dbReference type="OrthoDB" id="1247465at2"/>
<evidence type="ECO:0000256" key="8">
    <source>
        <dbReference type="ARBA" id="ARBA00022982"/>
    </source>
</evidence>
<keyword evidence="10" id="KW-0408">Iron</keyword>
<comment type="caution">
    <text evidence="15">The sequence shown here is derived from an EMBL/GenBank/DDBJ whole genome shotgun (WGS) entry which is preliminary data.</text>
</comment>
<evidence type="ECO:0000256" key="2">
    <source>
        <dbReference type="ARBA" id="ARBA00004651"/>
    </source>
</evidence>
<evidence type="ECO:0000313" key="16">
    <source>
        <dbReference type="Proteomes" id="UP000241808"/>
    </source>
</evidence>
<keyword evidence="3" id="KW-0813">Transport</keyword>
<dbReference type="GO" id="GO:0022904">
    <property type="term" value="P:respiratory electron transport chain"/>
    <property type="evidence" value="ECO:0007669"/>
    <property type="project" value="InterPro"/>
</dbReference>
<feature type="transmembrane region" description="Helical" evidence="13">
    <location>
        <begin position="152"/>
        <end position="173"/>
    </location>
</feature>
<evidence type="ECO:0000256" key="13">
    <source>
        <dbReference type="SAM" id="Phobius"/>
    </source>
</evidence>
<feature type="transmembrane region" description="Helical" evidence="13">
    <location>
        <begin position="12"/>
        <end position="34"/>
    </location>
</feature>
<evidence type="ECO:0000256" key="11">
    <source>
        <dbReference type="ARBA" id="ARBA00023136"/>
    </source>
</evidence>
<feature type="transmembrane region" description="Helical" evidence="13">
    <location>
        <begin position="92"/>
        <end position="113"/>
    </location>
</feature>
<comment type="subcellular location">
    <subcellularLocation>
        <location evidence="2">Cell membrane</location>
        <topology evidence="2">Multi-pass membrane protein</topology>
    </subcellularLocation>
</comment>
<keyword evidence="7" id="KW-0479">Metal-binding</keyword>
<gene>
    <name evidence="15" type="ORF">C8P69_104162</name>
</gene>
<evidence type="ECO:0000256" key="9">
    <source>
        <dbReference type="ARBA" id="ARBA00022989"/>
    </source>
</evidence>
<evidence type="ECO:0000256" key="7">
    <source>
        <dbReference type="ARBA" id="ARBA00022723"/>
    </source>
</evidence>
<dbReference type="Pfam" id="PF01292">
    <property type="entry name" value="Ni_hydr_CYTB"/>
    <property type="match status" value="1"/>
</dbReference>
<keyword evidence="11 13" id="KW-0472">Membrane</keyword>
<name>A0A2T4Z5E1_9HYPH</name>
<evidence type="ECO:0000256" key="6">
    <source>
        <dbReference type="ARBA" id="ARBA00022692"/>
    </source>
</evidence>
<dbReference type="InterPro" id="IPR011577">
    <property type="entry name" value="Cyt_b561_bac/Ni-Hgenase"/>
</dbReference>
<protein>
    <submittedName>
        <fullName evidence="15">Cytochrome b561</fullName>
    </submittedName>
</protein>
<evidence type="ECO:0000259" key="14">
    <source>
        <dbReference type="Pfam" id="PF01292"/>
    </source>
</evidence>
<reference evidence="15 16" key="1">
    <citation type="submission" date="2018-04" db="EMBL/GenBank/DDBJ databases">
        <title>Genomic Encyclopedia of Archaeal and Bacterial Type Strains, Phase II (KMG-II): from individual species to whole genera.</title>
        <authorList>
            <person name="Goeker M."/>
        </authorList>
    </citation>
    <scope>NUCLEOTIDE SEQUENCE [LARGE SCALE GENOMIC DNA]</scope>
    <source>
        <strain evidence="15 16">DSM 25521</strain>
    </source>
</reference>
<dbReference type="GO" id="GO:0020037">
    <property type="term" value="F:heme binding"/>
    <property type="evidence" value="ECO:0007669"/>
    <property type="project" value="TreeGrafter"/>
</dbReference>
<dbReference type="GO" id="GO:0046872">
    <property type="term" value="F:metal ion binding"/>
    <property type="evidence" value="ECO:0007669"/>
    <property type="project" value="UniProtKB-KW"/>
</dbReference>
<dbReference type="PANTHER" id="PTHR30529:SF1">
    <property type="entry name" value="CYTOCHROME B561 HOMOLOG 2"/>
    <property type="match status" value="1"/>
</dbReference>
<dbReference type="Proteomes" id="UP000241808">
    <property type="component" value="Unassembled WGS sequence"/>
</dbReference>